<dbReference type="InterPro" id="IPR045220">
    <property type="entry name" value="FRHB/FDHB/HCAR-like"/>
</dbReference>
<organism evidence="3 4">
    <name type="scientific">Roseovarius atlanticus</name>
    <dbReference type="NCBI Taxonomy" id="1641875"/>
    <lineage>
        <taxon>Bacteria</taxon>
        <taxon>Pseudomonadati</taxon>
        <taxon>Pseudomonadota</taxon>
        <taxon>Alphaproteobacteria</taxon>
        <taxon>Rhodobacterales</taxon>
        <taxon>Roseobacteraceae</taxon>
        <taxon>Roseovarius</taxon>
    </lineage>
</organism>
<dbReference type="RefSeq" id="WP_057793792.1">
    <property type="nucleotide sequence ID" value="NZ_LAXJ01000011.1"/>
</dbReference>
<reference evidence="3 4" key="1">
    <citation type="submission" date="2015-04" db="EMBL/GenBank/DDBJ databases">
        <title>The draft genome sequence of Roseovarius sp.R12b.</title>
        <authorList>
            <person name="Li G."/>
            <person name="Lai Q."/>
            <person name="Shao Z."/>
            <person name="Yan P."/>
        </authorList>
    </citation>
    <scope>NUCLEOTIDE SEQUENCE [LARGE SCALE GENOMIC DNA]</scope>
    <source>
        <strain evidence="3 4">R12B</strain>
    </source>
</reference>
<name>A0A0T5NTP2_9RHOB</name>
<feature type="domain" description="4Fe-4S ferredoxin-type" evidence="2">
    <location>
        <begin position="10"/>
        <end position="39"/>
    </location>
</feature>
<dbReference type="PANTHER" id="PTHR31332">
    <property type="entry name" value="7-HYDROXYMETHYL CHLOROPHYLL A REDUCTASE, CHLOROPLASTIC"/>
    <property type="match status" value="1"/>
</dbReference>
<accession>A0A0T5NTP2</accession>
<dbReference type="OrthoDB" id="3247493at2"/>
<dbReference type="PROSITE" id="PS51379">
    <property type="entry name" value="4FE4S_FER_2"/>
    <property type="match status" value="1"/>
</dbReference>
<dbReference type="Pfam" id="PF04422">
    <property type="entry name" value="FrhB_FdhB_N"/>
    <property type="match status" value="1"/>
</dbReference>
<dbReference type="STRING" id="1641875.XM53_12425"/>
<dbReference type="InterPro" id="IPR017896">
    <property type="entry name" value="4Fe4S_Fe-S-bd"/>
</dbReference>
<keyword evidence="4" id="KW-1185">Reference proteome</keyword>
<dbReference type="AlphaFoldDB" id="A0A0T5NTP2"/>
<evidence type="ECO:0000313" key="3">
    <source>
        <dbReference type="EMBL" id="KRS12225.1"/>
    </source>
</evidence>
<dbReference type="GO" id="GO:0033354">
    <property type="term" value="P:chlorophyll cycle"/>
    <property type="evidence" value="ECO:0007669"/>
    <property type="project" value="TreeGrafter"/>
</dbReference>
<evidence type="ECO:0000256" key="1">
    <source>
        <dbReference type="SAM" id="MobiDB-lite"/>
    </source>
</evidence>
<feature type="region of interest" description="Disordered" evidence="1">
    <location>
        <begin position="381"/>
        <end position="406"/>
    </location>
</feature>
<dbReference type="Pfam" id="PF04432">
    <property type="entry name" value="FrhB_FdhB_C"/>
    <property type="match status" value="1"/>
</dbReference>
<comment type="caution">
    <text evidence="3">The sequence shown here is derived from an EMBL/GenBank/DDBJ whole genome shotgun (WGS) entry which is preliminary data.</text>
</comment>
<sequence length="406" mass="43082">MTQARQAESVCEVVEAGLCIGCGLCEALAPARWVMVMNRHGRLRPAPVGAEDPEADAGILSACPGVVAEAEARGDQEDPVWGSYTHMGEAWAGDSDIRFRAASGGVLTALGVHLLRTGKAAFVLHCAADPERPMRSRWVMSDTPEEVAQRAGSRYGPSDTLAGLEAALARSEPFAIIAKPCDACAVRARAKADARLDSLLVAVLVMVCGGASDLGKSQAVLDELGVAEDDLTLFRYRGHGNPGPTRIETRDGRHFEKTYNEMWADEAGWRIQSRCKLCPDAIGEAADVAAADIWPGAEPEGEDEGFNGVIVRSPAGQALFDAAVAAGDLVRGADHAPRDYDGFQPHQVHRKRAMAARLRGLAAAGRPVYAHAGLRLDALDSKDTDEEAGALRRAKAGRFDDEVPGS</sequence>
<dbReference type="PATRIC" id="fig|1641875.4.peg.278"/>
<dbReference type="GO" id="GO:0090415">
    <property type="term" value="F:7-hydroxymethyl chlorophyll a reductase activity"/>
    <property type="evidence" value="ECO:0007669"/>
    <property type="project" value="TreeGrafter"/>
</dbReference>
<protein>
    <recommendedName>
        <fullName evidence="2">4Fe-4S ferredoxin-type domain-containing protein</fullName>
    </recommendedName>
</protein>
<evidence type="ECO:0000259" key="2">
    <source>
        <dbReference type="PROSITE" id="PS51379"/>
    </source>
</evidence>
<proteinExistence type="predicted"/>
<dbReference type="InterPro" id="IPR007516">
    <property type="entry name" value="Co_F420_Hydgase/DH_bsu_N"/>
</dbReference>
<dbReference type="InterPro" id="IPR007525">
    <property type="entry name" value="FrhB_FdhB_C"/>
</dbReference>
<dbReference type="PANTHER" id="PTHR31332:SF0">
    <property type="entry name" value="7-HYDROXYMETHYL CHLOROPHYLL A REDUCTASE, CHLOROPLASTIC"/>
    <property type="match status" value="1"/>
</dbReference>
<dbReference type="EMBL" id="LAXJ01000011">
    <property type="protein sequence ID" value="KRS12225.1"/>
    <property type="molecule type" value="Genomic_DNA"/>
</dbReference>
<dbReference type="Proteomes" id="UP000051295">
    <property type="component" value="Unassembled WGS sequence"/>
</dbReference>
<feature type="compositionally biased region" description="Basic and acidic residues" evidence="1">
    <location>
        <begin position="397"/>
        <end position="406"/>
    </location>
</feature>
<evidence type="ECO:0000313" key="4">
    <source>
        <dbReference type="Proteomes" id="UP000051295"/>
    </source>
</evidence>
<gene>
    <name evidence="3" type="ORF">XM53_12425</name>
</gene>